<reference evidence="4" key="1">
    <citation type="submission" date="2015-02" db="EMBL/GenBank/DDBJ databases">
        <title>Genome sequencing for Strongylocentrotus purpuratus.</title>
        <authorList>
            <person name="Murali S."/>
            <person name="Liu Y."/>
            <person name="Vee V."/>
            <person name="English A."/>
            <person name="Wang M."/>
            <person name="Skinner E."/>
            <person name="Han Y."/>
            <person name="Muzny D.M."/>
            <person name="Worley K.C."/>
            <person name="Gibbs R.A."/>
        </authorList>
    </citation>
    <scope>NUCLEOTIDE SEQUENCE</scope>
</reference>
<organism evidence="3 4">
    <name type="scientific">Strongylocentrotus purpuratus</name>
    <name type="common">Purple sea urchin</name>
    <dbReference type="NCBI Taxonomy" id="7668"/>
    <lineage>
        <taxon>Eukaryota</taxon>
        <taxon>Metazoa</taxon>
        <taxon>Echinodermata</taxon>
        <taxon>Eleutherozoa</taxon>
        <taxon>Echinozoa</taxon>
        <taxon>Echinoidea</taxon>
        <taxon>Euechinoidea</taxon>
        <taxon>Echinacea</taxon>
        <taxon>Camarodonta</taxon>
        <taxon>Echinidea</taxon>
        <taxon>Strongylocentrotidae</taxon>
        <taxon>Strongylocentrotus</taxon>
    </lineage>
</organism>
<dbReference type="OrthoDB" id="7357196at2759"/>
<dbReference type="OMA" id="FERWIEG"/>
<dbReference type="InterPro" id="IPR001304">
    <property type="entry name" value="C-type_lectin-like"/>
</dbReference>
<dbReference type="SMART" id="SM00034">
    <property type="entry name" value="CLECT"/>
    <property type="match status" value="1"/>
</dbReference>
<evidence type="ECO:0000259" key="2">
    <source>
        <dbReference type="PROSITE" id="PS50041"/>
    </source>
</evidence>
<reference evidence="3" key="2">
    <citation type="submission" date="2021-01" db="UniProtKB">
        <authorList>
            <consortium name="EnsemblMetazoa"/>
        </authorList>
    </citation>
    <scope>IDENTIFICATION</scope>
</reference>
<dbReference type="KEGG" id="spu:576152"/>
<dbReference type="InterPro" id="IPR033988">
    <property type="entry name" value="CEL1-like_CTLD"/>
</dbReference>
<dbReference type="PROSITE" id="PS50041">
    <property type="entry name" value="C_TYPE_LECTIN_2"/>
    <property type="match status" value="1"/>
</dbReference>
<dbReference type="PROSITE" id="PS51257">
    <property type="entry name" value="PROKAR_LIPOPROTEIN"/>
    <property type="match status" value="1"/>
</dbReference>
<dbReference type="InterPro" id="IPR016186">
    <property type="entry name" value="C-type_lectin-like/link_sf"/>
</dbReference>
<keyword evidence="1" id="KW-0732">Signal</keyword>
<dbReference type="EnsemblMetazoa" id="XM_776489">
    <property type="protein sequence ID" value="XP_781582"/>
    <property type="gene ID" value="LOC576152"/>
</dbReference>
<sequence length="187" mass="21376">MKILILISVVAMSTVGNAAYSCPEFWNLFGGNCYRYQGDRLTWSAAEARCNEAFTSAGVGHLASIHSLAENRFVYEMFKSSVSINDIPDWVYNREDRNPIYGIWIGLHQTVADGPWKNSDDTDQGDFYKWRPVEPNNSYYQGEQVEDCVHIWRTGSESDDQQTWNDMYCNEVMSFVCKMPADGESCE</sequence>
<keyword evidence="4" id="KW-1185">Reference proteome</keyword>
<dbReference type="PANTHER" id="PTHR22803">
    <property type="entry name" value="MANNOSE, PHOSPHOLIPASE, LECTIN RECEPTOR RELATED"/>
    <property type="match status" value="1"/>
</dbReference>
<dbReference type="InParanoid" id="A0A7M7REZ4"/>
<dbReference type="GO" id="GO:0038023">
    <property type="term" value="F:signaling receptor activity"/>
    <property type="evidence" value="ECO:0000318"/>
    <property type="project" value="GO_Central"/>
</dbReference>
<proteinExistence type="predicted"/>
<feature type="domain" description="C-type lectin" evidence="2">
    <location>
        <begin position="29"/>
        <end position="178"/>
    </location>
</feature>
<dbReference type="FunCoup" id="A0A7M7REZ4">
    <property type="interactions" value="32"/>
</dbReference>
<accession>A0A7M7REZ4</accession>
<dbReference type="InterPro" id="IPR016187">
    <property type="entry name" value="CTDL_fold"/>
</dbReference>
<evidence type="ECO:0000256" key="1">
    <source>
        <dbReference type="SAM" id="SignalP"/>
    </source>
</evidence>
<dbReference type="InterPro" id="IPR050111">
    <property type="entry name" value="C-type_lectin/snaclec_domain"/>
</dbReference>
<feature type="signal peptide" evidence="1">
    <location>
        <begin position="1"/>
        <end position="18"/>
    </location>
</feature>
<dbReference type="Proteomes" id="UP000007110">
    <property type="component" value="Unassembled WGS sequence"/>
</dbReference>
<dbReference type="Pfam" id="PF00059">
    <property type="entry name" value="Lectin_C"/>
    <property type="match status" value="1"/>
</dbReference>
<feature type="chain" id="PRO_5029564360" description="C-type lectin domain-containing protein" evidence="1">
    <location>
        <begin position="19"/>
        <end position="187"/>
    </location>
</feature>
<dbReference type="RefSeq" id="XP_781582.2">
    <property type="nucleotide sequence ID" value="XM_776489.5"/>
</dbReference>
<dbReference type="GeneID" id="576152"/>
<dbReference type="CDD" id="cd03589">
    <property type="entry name" value="CLECT_CEL-1_like"/>
    <property type="match status" value="1"/>
</dbReference>
<dbReference type="AlphaFoldDB" id="A0A7M7REZ4"/>
<evidence type="ECO:0000313" key="4">
    <source>
        <dbReference type="Proteomes" id="UP000007110"/>
    </source>
</evidence>
<evidence type="ECO:0000313" key="3">
    <source>
        <dbReference type="EnsemblMetazoa" id="XP_781582"/>
    </source>
</evidence>
<name>A0A7M7REZ4_STRPU</name>
<dbReference type="SUPFAM" id="SSF56436">
    <property type="entry name" value="C-type lectin-like"/>
    <property type="match status" value="1"/>
</dbReference>
<protein>
    <recommendedName>
        <fullName evidence="2">C-type lectin domain-containing protein</fullName>
    </recommendedName>
</protein>
<dbReference type="Gene3D" id="3.10.100.10">
    <property type="entry name" value="Mannose-Binding Protein A, subunit A"/>
    <property type="match status" value="1"/>
</dbReference>